<evidence type="ECO:0000313" key="1">
    <source>
        <dbReference type="EMBL" id="SDF75944.1"/>
    </source>
</evidence>
<dbReference type="PIRSF" id="PIRSF005788">
    <property type="entry name" value="NifK"/>
    <property type="match status" value="1"/>
</dbReference>
<dbReference type="Pfam" id="PF03270">
    <property type="entry name" value="DUF269"/>
    <property type="match status" value="1"/>
</dbReference>
<sequence length="156" mass="17365">MTMTLDAARGGEMVESPFLAQLVAVIRAEDSHGLWDDKTNAEILAEFIVTAEERRATPIIGDPDPELIWRMTKFYDAIGLLIEKRTGCMASQMQKMHHEGFGRVVLIAGKLVVLSKHLRDVHRFGFETWAKLAEAGEKLVESAVATIEEFPEAARA</sequence>
<dbReference type="NCBIfam" id="TIGR02935">
    <property type="entry name" value="NifX-associated nitrogen fixation protein"/>
    <property type="match status" value="1"/>
</dbReference>
<protein>
    <submittedName>
        <fullName evidence="1">Probable nitrogen fixation protein</fullName>
    </submittedName>
</protein>
<dbReference type="InterPro" id="IPR004952">
    <property type="entry name" value="NifX-assoc_nitrogen_fix"/>
</dbReference>
<dbReference type="EMBL" id="FNAY01000016">
    <property type="protein sequence ID" value="SDF75944.1"/>
    <property type="molecule type" value="Genomic_DNA"/>
</dbReference>
<name>A0A1G7NPG4_RHOCA</name>
<dbReference type="Gene3D" id="1.10.3100.20">
    <property type="entry name" value="Protein of unknown function DUF269"/>
    <property type="match status" value="1"/>
</dbReference>
<dbReference type="Proteomes" id="UP000183812">
    <property type="component" value="Unassembled WGS sequence"/>
</dbReference>
<dbReference type="OrthoDB" id="9808545at2"/>
<accession>A0A1G7NPG4</accession>
<dbReference type="RefSeq" id="WP_074555292.1">
    <property type="nucleotide sequence ID" value="NZ_CP119563.1"/>
</dbReference>
<gene>
    <name evidence="1" type="ORF">SAMN04244550_02802</name>
</gene>
<evidence type="ECO:0000313" key="2">
    <source>
        <dbReference type="Proteomes" id="UP000183812"/>
    </source>
</evidence>
<reference evidence="1 2" key="1">
    <citation type="submission" date="2016-10" db="EMBL/GenBank/DDBJ databases">
        <authorList>
            <person name="de Groot N.N."/>
        </authorList>
    </citation>
    <scope>NUCLEOTIDE SEQUENCE [LARGE SCALE GENOMIC DNA]</scope>
    <source>
        <strain evidence="2">DSM 938 / 37b4</strain>
    </source>
</reference>
<proteinExistence type="predicted"/>
<dbReference type="AlphaFoldDB" id="A0A1G7NPG4"/>
<organism evidence="1 2">
    <name type="scientific">Rhodobacter capsulatus</name>
    <name type="common">Rhodopseudomonas capsulata</name>
    <dbReference type="NCBI Taxonomy" id="1061"/>
    <lineage>
        <taxon>Bacteria</taxon>
        <taxon>Pseudomonadati</taxon>
        <taxon>Pseudomonadota</taxon>
        <taxon>Alphaproteobacteria</taxon>
        <taxon>Rhodobacterales</taxon>
        <taxon>Rhodobacter group</taxon>
        <taxon>Rhodobacter</taxon>
    </lineage>
</organism>